<name>A0AAD7I6Z0_9AGAR</name>
<sequence length="552" mass="62510">MEAKLSNLYNAILQELVYMRQQRRTQPWLRSVMGMVITTKEIGILRADSLGVEQSTFQKDSSRGVLDIVRICCGLARSTAIHRGQHESFHLHDATTLAPPHLRPFSPDPFIAKEAEMKYTHRAVRFIALKGDRIHYPRNETQDVTFYVHCLLQDNGSLVGRCPRIFCVSREVGGDGATRSFIGPYTLKTYYADHESECYKEDLIAVARQAQVKKLLLPTAEWRYGDALSMRGFTADVVEKYRDSHVVPNMVSNREEVFALSDMKRVLAQSSDYAEFSQAFVDFAEAIASLAENGLAHRDLSIGNVLLSRDVECPPAFFAEAASSVQEITNRPAVFLQRQLDDRVGGILHDMDMAGRLRPSRRVKQAPVGDDWLKKMIETTEVPAVSSTAQPVVPQRGFRTGTPPFMAIQLLISGPPHTVTHDLHSLLFVACLFFWSFPRFVEIPFPGPVPLTARPWPTEVLRWANRPVSFNLKELGGIKRTFFSHPADLNAIFKRTLEDDLWLEDVRYLALFWELYRVLWAQPTEQTPDETHDKANVDPKELITALETAAKL</sequence>
<dbReference type="Pfam" id="PF17667">
    <property type="entry name" value="Pkinase_fungal"/>
    <property type="match status" value="1"/>
</dbReference>
<dbReference type="InterPro" id="IPR011009">
    <property type="entry name" value="Kinase-like_dom_sf"/>
</dbReference>
<evidence type="ECO:0000313" key="3">
    <source>
        <dbReference type="Proteomes" id="UP001215280"/>
    </source>
</evidence>
<keyword evidence="3" id="KW-1185">Reference proteome</keyword>
<dbReference type="AlphaFoldDB" id="A0AAD7I6Z0"/>
<evidence type="ECO:0000259" key="1">
    <source>
        <dbReference type="Pfam" id="PF17667"/>
    </source>
</evidence>
<gene>
    <name evidence="2" type="ORF">DFH07DRAFT_114014</name>
</gene>
<feature type="domain" description="Fungal-type protein kinase" evidence="1">
    <location>
        <begin position="259"/>
        <end position="431"/>
    </location>
</feature>
<dbReference type="InterPro" id="IPR040976">
    <property type="entry name" value="Pkinase_fungal"/>
</dbReference>
<evidence type="ECO:0000313" key="2">
    <source>
        <dbReference type="EMBL" id="KAJ7735279.1"/>
    </source>
</evidence>
<organism evidence="2 3">
    <name type="scientific">Mycena maculata</name>
    <dbReference type="NCBI Taxonomy" id="230809"/>
    <lineage>
        <taxon>Eukaryota</taxon>
        <taxon>Fungi</taxon>
        <taxon>Dikarya</taxon>
        <taxon>Basidiomycota</taxon>
        <taxon>Agaricomycotina</taxon>
        <taxon>Agaricomycetes</taxon>
        <taxon>Agaricomycetidae</taxon>
        <taxon>Agaricales</taxon>
        <taxon>Marasmiineae</taxon>
        <taxon>Mycenaceae</taxon>
        <taxon>Mycena</taxon>
    </lineage>
</organism>
<proteinExistence type="predicted"/>
<dbReference type="Proteomes" id="UP001215280">
    <property type="component" value="Unassembled WGS sequence"/>
</dbReference>
<comment type="caution">
    <text evidence="2">The sequence shown here is derived from an EMBL/GenBank/DDBJ whole genome shotgun (WGS) entry which is preliminary data.</text>
</comment>
<dbReference type="EMBL" id="JARJLG010000156">
    <property type="protein sequence ID" value="KAJ7735279.1"/>
    <property type="molecule type" value="Genomic_DNA"/>
</dbReference>
<accession>A0AAD7I6Z0</accession>
<reference evidence="2" key="1">
    <citation type="submission" date="2023-03" db="EMBL/GenBank/DDBJ databases">
        <title>Massive genome expansion in bonnet fungi (Mycena s.s.) driven by repeated elements and novel gene families across ecological guilds.</title>
        <authorList>
            <consortium name="Lawrence Berkeley National Laboratory"/>
            <person name="Harder C.B."/>
            <person name="Miyauchi S."/>
            <person name="Viragh M."/>
            <person name="Kuo A."/>
            <person name="Thoen E."/>
            <person name="Andreopoulos B."/>
            <person name="Lu D."/>
            <person name="Skrede I."/>
            <person name="Drula E."/>
            <person name="Henrissat B."/>
            <person name="Morin E."/>
            <person name="Kohler A."/>
            <person name="Barry K."/>
            <person name="LaButti K."/>
            <person name="Morin E."/>
            <person name="Salamov A."/>
            <person name="Lipzen A."/>
            <person name="Mereny Z."/>
            <person name="Hegedus B."/>
            <person name="Baldrian P."/>
            <person name="Stursova M."/>
            <person name="Weitz H."/>
            <person name="Taylor A."/>
            <person name="Grigoriev I.V."/>
            <person name="Nagy L.G."/>
            <person name="Martin F."/>
            <person name="Kauserud H."/>
        </authorList>
    </citation>
    <scope>NUCLEOTIDE SEQUENCE</scope>
    <source>
        <strain evidence="2">CBHHK188m</strain>
    </source>
</reference>
<dbReference type="SUPFAM" id="SSF56112">
    <property type="entry name" value="Protein kinase-like (PK-like)"/>
    <property type="match status" value="1"/>
</dbReference>
<dbReference type="Gene3D" id="1.10.510.10">
    <property type="entry name" value="Transferase(Phosphotransferase) domain 1"/>
    <property type="match status" value="1"/>
</dbReference>
<protein>
    <recommendedName>
        <fullName evidence="1">Fungal-type protein kinase domain-containing protein</fullName>
    </recommendedName>
</protein>